<accession>A0A2P2KEA2</accession>
<dbReference type="AlphaFoldDB" id="A0A2P2KEA2"/>
<sequence>MIERKNNYRLYVHLTVTSSIALDTYYKTRIFMTLYI</sequence>
<evidence type="ECO:0000313" key="1">
    <source>
        <dbReference type="EMBL" id="MBX04068.1"/>
    </source>
</evidence>
<dbReference type="EMBL" id="GGEC01023584">
    <property type="protein sequence ID" value="MBX04068.1"/>
    <property type="molecule type" value="Transcribed_RNA"/>
</dbReference>
<proteinExistence type="predicted"/>
<protein>
    <submittedName>
        <fullName evidence="1">Uncharacterized protein</fullName>
    </submittedName>
</protein>
<reference evidence="1" key="1">
    <citation type="submission" date="2018-02" db="EMBL/GenBank/DDBJ databases">
        <title>Rhizophora mucronata_Transcriptome.</title>
        <authorList>
            <person name="Meera S.P."/>
            <person name="Sreeshan A."/>
            <person name="Augustine A."/>
        </authorList>
    </citation>
    <scope>NUCLEOTIDE SEQUENCE</scope>
    <source>
        <tissue evidence="1">Leaf</tissue>
    </source>
</reference>
<organism evidence="1">
    <name type="scientific">Rhizophora mucronata</name>
    <name type="common">Asiatic mangrove</name>
    <dbReference type="NCBI Taxonomy" id="61149"/>
    <lineage>
        <taxon>Eukaryota</taxon>
        <taxon>Viridiplantae</taxon>
        <taxon>Streptophyta</taxon>
        <taxon>Embryophyta</taxon>
        <taxon>Tracheophyta</taxon>
        <taxon>Spermatophyta</taxon>
        <taxon>Magnoliopsida</taxon>
        <taxon>eudicotyledons</taxon>
        <taxon>Gunneridae</taxon>
        <taxon>Pentapetalae</taxon>
        <taxon>rosids</taxon>
        <taxon>fabids</taxon>
        <taxon>Malpighiales</taxon>
        <taxon>Rhizophoraceae</taxon>
        <taxon>Rhizophora</taxon>
    </lineage>
</organism>
<name>A0A2P2KEA2_RHIMU</name>